<reference evidence="2 3" key="1">
    <citation type="submission" date="2021-01" db="EMBL/GenBank/DDBJ databases">
        <title>Genomic Encyclopedia of Type Strains, Phase IV (KMG-IV): sequencing the most valuable type-strain genomes for metagenomic binning, comparative biology and taxonomic classification.</title>
        <authorList>
            <person name="Goeker M."/>
        </authorList>
    </citation>
    <scope>NUCLEOTIDE SEQUENCE [LARGE SCALE GENOMIC DNA]</scope>
    <source>
        <strain evidence="2 3">DSM 25540</strain>
    </source>
</reference>
<dbReference type="Gene3D" id="2.30.30.1210">
    <property type="entry name" value="Domain of unknown function DUF1541"/>
    <property type="match status" value="1"/>
</dbReference>
<dbReference type="InterPro" id="IPR011438">
    <property type="entry name" value="DUF1541"/>
</dbReference>
<dbReference type="Pfam" id="PF07563">
    <property type="entry name" value="DUF1541"/>
    <property type="match status" value="1"/>
</dbReference>
<proteinExistence type="predicted"/>
<dbReference type="EMBL" id="JAFBEC010000010">
    <property type="protein sequence ID" value="MBM7634270.1"/>
    <property type="molecule type" value="Genomic_DNA"/>
</dbReference>
<protein>
    <recommendedName>
        <fullName evidence="1">DUF1541 domain-containing protein</fullName>
    </recommendedName>
</protein>
<name>A0ABS2PGW3_9BACL</name>
<evidence type="ECO:0000313" key="3">
    <source>
        <dbReference type="Proteomes" id="UP000741863"/>
    </source>
</evidence>
<comment type="caution">
    <text evidence="2">The sequence shown here is derived from an EMBL/GenBank/DDBJ whole genome shotgun (WGS) entry which is preliminary data.</text>
</comment>
<evidence type="ECO:0000313" key="2">
    <source>
        <dbReference type="EMBL" id="MBM7634270.1"/>
    </source>
</evidence>
<sequence length="86" mass="9688">MTVEIPEDLKEEDNPTYEVVERVIIKANHIKGMKGAEAMIVGAYDTTAYEISYTPTIGGPRVKNHKWLIQEEIKDAGEEMLQPGQK</sequence>
<keyword evidence="3" id="KW-1185">Reference proteome</keyword>
<dbReference type="Proteomes" id="UP000741863">
    <property type="component" value="Unassembled WGS sequence"/>
</dbReference>
<gene>
    <name evidence="2" type="ORF">JOD17_003372</name>
</gene>
<organism evidence="2 3">
    <name type="scientific">Geomicrobium sediminis</name>
    <dbReference type="NCBI Taxonomy" id="1347788"/>
    <lineage>
        <taxon>Bacteria</taxon>
        <taxon>Bacillati</taxon>
        <taxon>Bacillota</taxon>
        <taxon>Bacilli</taxon>
        <taxon>Bacillales</taxon>
        <taxon>Geomicrobium</taxon>
    </lineage>
</organism>
<accession>A0ABS2PGW3</accession>
<feature type="domain" description="DUF1541" evidence="1">
    <location>
        <begin position="22"/>
        <end position="70"/>
    </location>
</feature>
<evidence type="ECO:0000259" key="1">
    <source>
        <dbReference type="Pfam" id="PF07563"/>
    </source>
</evidence>